<reference evidence="1 2" key="1">
    <citation type="submission" date="2020-08" db="EMBL/GenBank/DDBJ databases">
        <title>Sequencing the genomes of 1000 actinobacteria strains.</title>
        <authorList>
            <person name="Klenk H.-P."/>
        </authorList>
    </citation>
    <scope>NUCLEOTIDE SEQUENCE [LARGE SCALE GENOMIC DNA]</scope>
    <source>
        <strain evidence="1 2">DSM 45362</strain>
    </source>
</reference>
<protein>
    <submittedName>
        <fullName evidence="1">Uncharacterized protein</fullName>
    </submittedName>
</protein>
<evidence type="ECO:0000313" key="2">
    <source>
        <dbReference type="Proteomes" id="UP000587527"/>
    </source>
</evidence>
<name>A0A841C2N1_9ACTN</name>
<accession>A0A841C2N1</accession>
<dbReference type="AlphaFoldDB" id="A0A841C2N1"/>
<dbReference type="RefSeq" id="WP_184846052.1">
    <property type="nucleotide sequence ID" value="NZ_JACHMN010000003.1"/>
</dbReference>
<gene>
    <name evidence="1" type="ORF">F4553_007590</name>
</gene>
<evidence type="ECO:0000313" key="1">
    <source>
        <dbReference type="EMBL" id="MBB5874156.1"/>
    </source>
</evidence>
<dbReference type="Proteomes" id="UP000587527">
    <property type="component" value="Unassembled WGS sequence"/>
</dbReference>
<keyword evidence="2" id="KW-1185">Reference proteome</keyword>
<comment type="caution">
    <text evidence="1">The sequence shown here is derived from an EMBL/GenBank/DDBJ whole genome shotgun (WGS) entry which is preliminary data.</text>
</comment>
<sequence length="45" mass="4910">MSMNVLFDVVSARVQAALGGDAHVVLDEQALADAAPHRRHRRTRA</sequence>
<proteinExistence type="predicted"/>
<dbReference type="EMBL" id="JACHMN010000003">
    <property type="protein sequence ID" value="MBB5874156.1"/>
    <property type="molecule type" value="Genomic_DNA"/>
</dbReference>
<organism evidence="1 2">
    <name type="scientific">Allocatelliglobosispora scoriae</name>
    <dbReference type="NCBI Taxonomy" id="643052"/>
    <lineage>
        <taxon>Bacteria</taxon>
        <taxon>Bacillati</taxon>
        <taxon>Actinomycetota</taxon>
        <taxon>Actinomycetes</taxon>
        <taxon>Micromonosporales</taxon>
        <taxon>Micromonosporaceae</taxon>
        <taxon>Allocatelliglobosispora</taxon>
    </lineage>
</organism>